<organism evidence="7 8">
    <name type="scientific">Secundilactobacillus malefermentans</name>
    <dbReference type="NCBI Taxonomy" id="176292"/>
    <lineage>
        <taxon>Bacteria</taxon>
        <taxon>Bacillati</taxon>
        <taxon>Bacillota</taxon>
        <taxon>Bacilli</taxon>
        <taxon>Lactobacillales</taxon>
        <taxon>Lactobacillaceae</taxon>
        <taxon>Secundilactobacillus</taxon>
    </lineage>
</organism>
<evidence type="ECO:0000313" key="8">
    <source>
        <dbReference type="Proteomes" id="UP000294854"/>
    </source>
</evidence>
<comment type="caution">
    <text evidence="7">The sequence shown here is derived from an EMBL/GenBank/DDBJ whole genome shotgun (WGS) entry which is preliminary data.</text>
</comment>
<evidence type="ECO:0000256" key="2">
    <source>
        <dbReference type="ARBA" id="ARBA00023015"/>
    </source>
</evidence>
<dbReference type="SUPFAM" id="SSF53822">
    <property type="entry name" value="Periplasmic binding protein-like I"/>
    <property type="match status" value="1"/>
</dbReference>
<dbReference type="GO" id="GO:0003700">
    <property type="term" value="F:DNA-binding transcription factor activity"/>
    <property type="evidence" value="ECO:0007669"/>
    <property type="project" value="TreeGrafter"/>
</dbReference>
<feature type="domain" description="HTH cro/C1-type" evidence="6">
    <location>
        <begin position="3"/>
        <end position="50"/>
    </location>
</feature>
<keyword evidence="1" id="KW-0678">Repressor</keyword>
<dbReference type="InterPro" id="IPR001761">
    <property type="entry name" value="Peripla_BP/Lac1_sug-bd_dom"/>
</dbReference>
<keyword evidence="4" id="KW-0804">Transcription</keyword>
<dbReference type="NCBIfam" id="NF047341">
    <property type="entry name" value="lactose_RbsR"/>
    <property type="match status" value="1"/>
</dbReference>
<name>A0A4R5NKR5_9LACO</name>
<protein>
    <submittedName>
        <fullName evidence="7">Uncharacterized protein</fullName>
    </submittedName>
</protein>
<dbReference type="PROSITE" id="PS50943">
    <property type="entry name" value="HTH_CROC1"/>
    <property type="match status" value="1"/>
</dbReference>
<dbReference type="CDD" id="cd01392">
    <property type="entry name" value="HTH_LacI"/>
    <property type="match status" value="1"/>
</dbReference>
<dbReference type="RefSeq" id="WP_010620093.1">
    <property type="nucleotide sequence ID" value="NZ_PUFO01000068.1"/>
</dbReference>
<dbReference type="GO" id="GO:0000976">
    <property type="term" value="F:transcription cis-regulatory region binding"/>
    <property type="evidence" value="ECO:0007669"/>
    <property type="project" value="TreeGrafter"/>
</dbReference>
<dbReference type="PANTHER" id="PTHR30146">
    <property type="entry name" value="LACI-RELATED TRANSCRIPTIONAL REPRESSOR"/>
    <property type="match status" value="1"/>
</dbReference>
<dbReference type="PROSITE" id="PS50932">
    <property type="entry name" value="HTH_LACI_2"/>
    <property type="match status" value="1"/>
</dbReference>
<evidence type="ECO:0000313" key="7">
    <source>
        <dbReference type="EMBL" id="TDG75111.1"/>
    </source>
</evidence>
<dbReference type="EMBL" id="PUFO01000068">
    <property type="protein sequence ID" value="TDG75111.1"/>
    <property type="molecule type" value="Genomic_DNA"/>
</dbReference>
<dbReference type="Pfam" id="PF00532">
    <property type="entry name" value="Peripla_BP_1"/>
    <property type="match status" value="1"/>
</dbReference>
<dbReference type="InterPro" id="IPR010982">
    <property type="entry name" value="Lambda_DNA-bd_dom_sf"/>
</dbReference>
<dbReference type="SUPFAM" id="SSF47413">
    <property type="entry name" value="lambda repressor-like DNA-binding domains"/>
    <property type="match status" value="1"/>
</dbReference>
<keyword evidence="8" id="KW-1185">Reference proteome</keyword>
<evidence type="ECO:0000256" key="4">
    <source>
        <dbReference type="ARBA" id="ARBA00023163"/>
    </source>
</evidence>
<dbReference type="OrthoDB" id="9775106at2"/>
<keyword evidence="2" id="KW-0805">Transcription regulation</keyword>
<evidence type="ECO:0000256" key="1">
    <source>
        <dbReference type="ARBA" id="ARBA00022491"/>
    </source>
</evidence>
<evidence type="ECO:0000256" key="3">
    <source>
        <dbReference type="ARBA" id="ARBA00023125"/>
    </source>
</evidence>
<evidence type="ECO:0000259" key="5">
    <source>
        <dbReference type="PROSITE" id="PS50932"/>
    </source>
</evidence>
<accession>A0A4R5NKR5</accession>
<proteinExistence type="predicted"/>
<keyword evidence="3" id="KW-0238">DNA-binding</keyword>
<dbReference type="Gene3D" id="3.40.50.2300">
    <property type="match status" value="2"/>
</dbReference>
<gene>
    <name evidence="7" type="ORF">C5L31_000988</name>
</gene>
<dbReference type="InterPro" id="IPR000843">
    <property type="entry name" value="HTH_LacI"/>
</dbReference>
<dbReference type="PANTHER" id="PTHR30146:SF148">
    <property type="entry name" value="HTH-TYPE TRANSCRIPTIONAL REPRESSOR PURR-RELATED"/>
    <property type="match status" value="1"/>
</dbReference>
<dbReference type="Pfam" id="PF00356">
    <property type="entry name" value="LacI"/>
    <property type="match status" value="1"/>
</dbReference>
<dbReference type="STRING" id="1122149.FD44_GL000648"/>
<dbReference type="PROSITE" id="PS00356">
    <property type="entry name" value="HTH_LACI_1"/>
    <property type="match status" value="1"/>
</dbReference>
<feature type="domain" description="HTH lacI-type" evidence="5">
    <location>
        <begin position="5"/>
        <end position="60"/>
    </location>
</feature>
<dbReference type="Proteomes" id="UP000294854">
    <property type="component" value="Unassembled WGS sequence"/>
</dbReference>
<reference evidence="7 8" key="1">
    <citation type="journal article" date="2019" name="Appl. Microbiol. Biotechnol.">
        <title>Uncovering carbohydrate metabolism through a genotype-phenotype association study of 56 lactic acid bacteria genomes.</title>
        <authorList>
            <person name="Buron-Moles G."/>
            <person name="Chailyan A."/>
            <person name="Dolejs I."/>
            <person name="Forster J."/>
            <person name="Miks M.H."/>
        </authorList>
    </citation>
    <scope>NUCLEOTIDE SEQUENCE [LARGE SCALE GENOMIC DNA]</scope>
    <source>
        <strain evidence="7 8">ATCC 49373</strain>
    </source>
</reference>
<dbReference type="AlphaFoldDB" id="A0A4R5NKR5"/>
<evidence type="ECO:0000259" key="6">
    <source>
        <dbReference type="PROSITE" id="PS50943"/>
    </source>
</evidence>
<dbReference type="InterPro" id="IPR001387">
    <property type="entry name" value="Cro/C1-type_HTH"/>
</dbReference>
<dbReference type="InterPro" id="IPR028082">
    <property type="entry name" value="Peripla_BP_I"/>
</dbReference>
<sequence>MTRKVSIKDLAEASGVSVTTVSQILNGKGDRFSDETKRRVTALQKSLGYVPDFNARNLIMKSARTVGVLVPDIANPFFSIFIKGIQEVARKNDFVPIIFDANESQQLQSYLEELIQRAADGFIIASATIDRDAVDTILKRNEIPYLLFDQNAVSEGDRVWIDDEEGGRLAAEYLIENNHKKIVIVAPENPTENIIRRISGFKEVFAKAGNPIKDDDIVNSEVTKNGGYHAVSQIIEKDPTAVFTISDEIAIGIYRGLKENGYQIPNDISVMGYDDIDIAEYVTPELSTIHQPAFEMGQVATELLVNRLKNRKLQPQYKKLSLKLMKRRSVKRLED</sequence>
<dbReference type="SMART" id="SM00354">
    <property type="entry name" value="HTH_LACI"/>
    <property type="match status" value="1"/>
</dbReference>
<dbReference type="Gene3D" id="1.10.260.40">
    <property type="entry name" value="lambda repressor-like DNA-binding domains"/>
    <property type="match status" value="1"/>
</dbReference>